<dbReference type="EMBL" id="CAXITT010000243">
    <property type="protein sequence ID" value="CAL1536919.1"/>
    <property type="molecule type" value="Genomic_DNA"/>
</dbReference>
<keyword evidence="4" id="KW-0268">Exocytosis</keyword>
<evidence type="ECO:0000256" key="2">
    <source>
        <dbReference type="ARBA" id="ARBA00017524"/>
    </source>
</evidence>
<dbReference type="InterPro" id="IPR009976">
    <property type="entry name" value="Sec10-like"/>
</dbReference>
<dbReference type="AlphaFoldDB" id="A0AAV2HSJ0"/>
<dbReference type="PANTHER" id="PTHR12100:SF0">
    <property type="entry name" value="EXOCYST COMPLEX COMPONENT 5"/>
    <property type="match status" value="1"/>
</dbReference>
<comment type="caution">
    <text evidence="10">The sequence shown here is derived from an EMBL/GenBank/DDBJ whole genome shotgun (WGS) entry which is preliminary data.</text>
</comment>
<dbReference type="GO" id="GO:0006893">
    <property type="term" value="P:Golgi to plasma membrane transport"/>
    <property type="evidence" value="ECO:0007669"/>
    <property type="project" value="TreeGrafter"/>
</dbReference>
<evidence type="ECO:0000259" key="8">
    <source>
        <dbReference type="Pfam" id="PF07393"/>
    </source>
</evidence>
<dbReference type="GO" id="GO:0006887">
    <property type="term" value="P:exocytosis"/>
    <property type="evidence" value="ECO:0007669"/>
    <property type="project" value="UniProtKB-KW"/>
</dbReference>
<dbReference type="PANTHER" id="PTHR12100">
    <property type="entry name" value="SEC10"/>
    <property type="match status" value="1"/>
</dbReference>
<name>A0AAV2HSJ0_LYMST</name>
<evidence type="ECO:0000256" key="3">
    <source>
        <dbReference type="ARBA" id="ARBA00022448"/>
    </source>
</evidence>
<dbReference type="Pfam" id="PF20667">
    <property type="entry name" value="Sec10_N"/>
    <property type="match status" value="1"/>
</dbReference>
<evidence type="ECO:0000256" key="5">
    <source>
        <dbReference type="ARBA" id="ARBA00023054"/>
    </source>
</evidence>
<evidence type="ECO:0000313" key="11">
    <source>
        <dbReference type="Proteomes" id="UP001497497"/>
    </source>
</evidence>
<keyword evidence="11" id="KW-1185">Reference proteome</keyword>
<dbReference type="GO" id="GO:0000145">
    <property type="term" value="C:exocyst"/>
    <property type="evidence" value="ECO:0007669"/>
    <property type="project" value="TreeGrafter"/>
</dbReference>
<sequence length="717" mass="82130">MSVEELEQEPFSVHEFVERLAWKTMGATARSSPEEFDPEILHKAFEKMIHDLKDKNNQVQNKINRLESECKDEEKRHWNRVAELQKKNQSLYTDFQTLDERISYVATKVVHLGDQLEGVNTPRARAVEAQRLMHYLGEFLTEEPLRSPVLIDPFQLHLTADVIQKLHLIALELPLGGRFDIARQRIAEKYDAVEKELIEEFRLGQQAGDRRQMRKITNLLQHFKSYGQCVDVFIVECQKGAFKHSSIFDDIVPLCVETNKLAKAVFTNSDNVMTKLVQNVFQGSVQGHVASRLENQTDPETYLNNLYDLYIRTSKLTAELSKACTEHEFKLGDSTFLNKLTRSIFSQHLDKYIDVELQSLREHCAMVLHHYYEKKDHAKRQIQTGGIYELKRDIQAKLGTVTKSGPTIENFGGETFLSQEVAINILQDTKNAFKRCQMLSSSSQLASNAMKIFDVLIQYLVLEHIDYAVEIGLIGIPPAEPKVEPEIYFFDVVSQANTLFHLFEKQFTDSFIPLVMSSPFHGACVKKKRNLREAMEAKIDTGLDRSINAIIGWIRHIFNNEQKKTDFKPESEDAPLNLLSSPAAINVSKFLLAQVKEIKNSLDGKNVDAVLITLGQRFHRLTFDHLIQFSYNSIGAMLVICDVNEYRKVVKEEMKIPLVTQLFEHLHALCNLLVVVPENIKTVCSGEQLADLDESVIQSFVQLRADYRTAKISTRLK</sequence>
<evidence type="ECO:0000313" key="10">
    <source>
        <dbReference type="EMBL" id="CAL1536919.1"/>
    </source>
</evidence>
<evidence type="ECO:0000256" key="1">
    <source>
        <dbReference type="ARBA" id="ARBA00006572"/>
    </source>
</evidence>
<feature type="coiled-coil region" evidence="7">
    <location>
        <begin position="42"/>
        <end position="101"/>
    </location>
</feature>
<feature type="domain" description="Exocyst complex component Sec10 N-terminal" evidence="9">
    <location>
        <begin position="40"/>
        <end position="144"/>
    </location>
</feature>
<organism evidence="10 11">
    <name type="scientific">Lymnaea stagnalis</name>
    <name type="common">Great pond snail</name>
    <name type="synonym">Helix stagnalis</name>
    <dbReference type="NCBI Taxonomy" id="6523"/>
    <lineage>
        <taxon>Eukaryota</taxon>
        <taxon>Metazoa</taxon>
        <taxon>Spiralia</taxon>
        <taxon>Lophotrochozoa</taxon>
        <taxon>Mollusca</taxon>
        <taxon>Gastropoda</taxon>
        <taxon>Heterobranchia</taxon>
        <taxon>Euthyneura</taxon>
        <taxon>Panpulmonata</taxon>
        <taxon>Hygrophila</taxon>
        <taxon>Lymnaeoidea</taxon>
        <taxon>Lymnaeidae</taxon>
        <taxon>Lymnaea</taxon>
    </lineage>
</organism>
<evidence type="ECO:0000256" key="6">
    <source>
        <dbReference type="ARBA" id="ARBA00031471"/>
    </source>
</evidence>
<keyword evidence="5 7" id="KW-0175">Coiled coil</keyword>
<evidence type="ECO:0000256" key="7">
    <source>
        <dbReference type="SAM" id="Coils"/>
    </source>
</evidence>
<dbReference type="Pfam" id="PF07393">
    <property type="entry name" value="Sec10_HB"/>
    <property type="match status" value="1"/>
</dbReference>
<accession>A0AAV2HSJ0</accession>
<comment type="similarity">
    <text evidence="1">Belongs to the SEC10 family.</text>
</comment>
<keyword evidence="3" id="KW-0813">Transport</keyword>
<feature type="domain" description="Exocyst complex component Sec10-like alpha-helical bundle" evidence="8">
    <location>
        <begin position="159"/>
        <end position="714"/>
    </location>
</feature>
<evidence type="ECO:0000256" key="4">
    <source>
        <dbReference type="ARBA" id="ARBA00022483"/>
    </source>
</evidence>
<protein>
    <recommendedName>
        <fullName evidence="2">Exocyst complex component 5</fullName>
    </recommendedName>
    <alternativeName>
        <fullName evidence="6">Exocyst complex component Sec10</fullName>
    </alternativeName>
</protein>
<dbReference type="InterPro" id="IPR048627">
    <property type="entry name" value="Sec10_HB"/>
</dbReference>
<proteinExistence type="inferred from homology"/>
<gene>
    <name evidence="10" type="ORF">GSLYS_00010832001</name>
</gene>
<dbReference type="InterPro" id="IPR048625">
    <property type="entry name" value="Sec10_N"/>
</dbReference>
<reference evidence="10 11" key="1">
    <citation type="submission" date="2024-04" db="EMBL/GenBank/DDBJ databases">
        <authorList>
            <consortium name="Genoscope - CEA"/>
            <person name="William W."/>
        </authorList>
    </citation>
    <scope>NUCLEOTIDE SEQUENCE [LARGE SCALE GENOMIC DNA]</scope>
</reference>
<dbReference type="Proteomes" id="UP001497497">
    <property type="component" value="Unassembled WGS sequence"/>
</dbReference>
<evidence type="ECO:0000259" key="9">
    <source>
        <dbReference type="Pfam" id="PF20667"/>
    </source>
</evidence>